<reference evidence="1" key="1">
    <citation type="journal article" date="2021" name="Sci. Rep.">
        <title>An efficient direct screening system for microorganisms that activate plant immune responses based on plant-microbe interactions using cultured plant cells.</title>
        <authorList>
            <person name="Kurokawa M."/>
            <person name="Nakano M."/>
            <person name="Kitahata N."/>
            <person name="Kuchitsu K."/>
            <person name="Furuya T."/>
        </authorList>
    </citation>
    <scope>NUCLEOTIDE SEQUENCE</scope>
    <source>
        <strain evidence="1">RS3R-1</strain>
    </source>
</reference>
<dbReference type="EMBL" id="BSCQ01000042">
    <property type="protein sequence ID" value="GLH44409.1"/>
    <property type="molecule type" value="Genomic_DNA"/>
</dbReference>
<evidence type="ECO:0000313" key="1">
    <source>
        <dbReference type="EMBL" id="GLH44409.1"/>
    </source>
</evidence>
<name>A0ABQ5PLL0_9PSED</name>
<accession>A0ABQ5PLL0</accession>
<comment type="caution">
    <text evidence="1">The sequence shown here is derived from an EMBL/GenBank/DDBJ whole genome shotgun (WGS) entry which is preliminary data.</text>
</comment>
<reference evidence="1" key="2">
    <citation type="submission" date="2022-11" db="EMBL/GenBank/DDBJ databases">
        <title>Draft genome sequencing of Pseudomonas atacamensis RS3R1.</title>
        <authorList>
            <person name="Furuya T."/>
            <person name="Kaneko H."/>
        </authorList>
    </citation>
    <scope>NUCLEOTIDE SEQUENCE</scope>
    <source>
        <strain evidence="1">RS3R-1</strain>
    </source>
</reference>
<evidence type="ECO:0000313" key="2">
    <source>
        <dbReference type="Proteomes" id="UP001145022"/>
    </source>
</evidence>
<gene>
    <name evidence="1" type="ORF">RS3R1_34970</name>
</gene>
<proteinExistence type="predicted"/>
<reference evidence="1" key="3">
    <citation type="journal article" date="2023" name="J. Biotechnol.">
        <title>Draft Genome Sequences of Endophytic Pseudomonas Strains, Isolated from the Interior of Brassicaceae Plants.</title>
        <authorList>
            <person name="Kaneko H."/>
            <person name="Furuya T."/>
        </authorList>
    </citation>
    <scope>NUCLEOTIDE SEQUENCE</scope>
    <source>
        <strain evidence="1">RS3R-1</strain>
    </source>
</reference>
<dbReference type="Proteomes" id="UP001145022">
    <property type="component" value="Unassembled WGS sequence"/>
</dbReference>
<organism evidence="1 2">
    <name type="scientific">Pseudomonas atacamensis</name>
    <dbReference type="NCBI Taxonomy" id="2565368"/>
    <lineage>
        <taxon>Bacteria</taxon>
        <taxon>Pseudomonadati</taxon>
        <taxon>Pseudomonadota</taxon>
        <taxon>Gammaproteobacteria</taxon>
        <taxon>Pseudomonadales</taxon>
        <taxon>Pseudomonadaceae</taxon>
        <taxon>Pseudomonas</taxon>
    </lineage>
</organism>
<keyword evidence="2" id="KW-1185">Reference proteome</keyword>
<sequence length="128" mass="14858">MKQQKKIARSVWYGLEGTSYDNIAQELPCKDHSSRKWVSIYASYKYSFSGDPHQYYDFIHKSKGFRFSIVVFTMAIKEVGSSDGIDDRDIVILNFVPVNSEEDIYTVLERLAIDPELFCPPWRCGYPI</sequence>
<protein>
    <submittedName>
        <fullName evidence="1">Uncharacterized protein</fullName>
    </submittedName>
</protein>